<evidence type="ECO:0000313" key="2">
    <source>
        <dbReference type="Proteomes" id="UP000318053"/>
    </source>
</evidence>
<dbReference type="Proteomes" id="UP000318053">
    <property type="component" value="Unassembled WGS sequence"/>
</dbReference>
<sequence>MAQGRGVSGGNLHRQPELQVEASWKSWTRNCNFWLIRRQRVPEVFKAWLPYRRIYLWDVIINVRLALPGETEPSFAEVLAWQGISRSPAFPCKSGTPMVLPVPGERLFIRDAFLNDHWIREPCLKKTSAVLCARFRRMNPIFPPREDLGAAPGS</sequence>
<keyword evidence="2" id="KW-1185">Reference proteome</keyword>
<dbReference type="EMBL" id="SJPK01000004">
    <property type="protein sequence ID" value="TWT67386.1"/>
    <property type="molecule type" value="Genomic_DNA"/>
</dbReference>
<dbReference type="AlphaFoldDB" id="A0A5C5XVM8"/>
<gene>
    <name evidence="1" type="ORF">CA85_22360</name>
</gene>
<proteinExistence type="predicted"/>
<evidence type="ECO:0000313" key="1">
    <source>
        <dbReference type="EMBL" id="TWT67386.1"/>
    </source>
</evidence>
<reference evidence="1 2" key="1">
    <citation type="submission" date="2019-02" db="EMBL/GenBank/DDBJ databases">
        <title>Deep-cultivation of Planctomycetes and their phenomic and genomic characterization uncovers novel biology.</title>
        <authorList>
            <person name="Wiegand S."/>
            <person name="Jogler M."/>
            <person name="Boedeker C."/>
            <person name="Pinto D."/>
            <person name="Vollmers J."/>
            <person name="Rivas-Marin E."/>
            <person name="Kohn T."/>
            <person name="Peeters S.H."/>
            <person name="Heuer A."/>
            <person name="Rast P."/>
            <person name="Oberbeckmann S."/>
            <person name="Bunk B."/>
            <person name="Jeske O."/>
            <person name="Meyerdierks A."/>
            <person name="Storesund J.E."/>
            <person name="Kallscheuer N."/>
            <person name="Luecker S."/>
            <person name="Lage O.M."/>
            <person name="Pohl T."/>
            <person name="Merkel B.J."/>
            <person name="Hornburger P."/>
            <person name="Mueller R.-W."/>
            <person name="Bruemmer F."/>
            <person name="Labrenz M."/>
            <person name="Spormann A.M."/>
            <person name="Op Den Camp H."/>
            <person name="Overmann J."/>
            <person name="Amann R."/>
            <person name="Jetten M.S.M."/>
            <person name="Mascher T."/>
            <person name="Medema M.H."/>
            <person name="Devos D.P."/>
            <person name="Kaster A.-K."/>
            <person name="Ovreas L."/>
            <person name="Rohde M."/>
            <person name="Galperin M.Y."/>
            <person name="Jogler C."/>
        </authorList>
    </citation>
    <scope>NUCLEOTIDE SEQUENCE [LARGE SCALE GENOMIC DNA]</scope>
    <source>
        <strain evidence="1 2">CA85</strain>
    </source>
</reference>
<comment type="caution">
    <text evidence="1">The sequence shown here is derived from an EMBL/GenBank/DDBJ whole genome shotgun (WGS) entry which is preliminary data.</text>
</comment>
<accession>A0A5C5XVM8</accession>
<organism evidence="1 2">
    <name type="scientific">Allorhodopirellula solitaria</name>
    <dbReference type="NCBI Taxonomy" id="2527987"/>
    <lineage>
        <taxon>Bacteria</taxon>
        <taxon>Pseudomonadati</taxon>
        <taxon>Planctomycetota</taxon>
        <taxon>Planctomycetia</taxon>
        <taxon>Pirellulales</taxon>
        <taxon>Pirellulaceae</taxon>
        <taxon>Allorhodopirellula</taxon>
    </lineage>
</organism>
<protein>
    <submittedName>
        <fullName evidence="1">Uncharacterized protein</fullName>
    </submittedName>
</protein>
<name>A0A5C5XVM8_9BACT</name>